<comment type="caution">
    <text evidence="2">The sequence shown here is derived from an EMBL/GenBank/DDBJ whole genome shotgun (WGS) entry which is preliminary data.</text>
</comment>
<keyword evidence="1" id="KW-0732">Signal</keyword>
<name>A0ABU0VYK3_9RHOB</name>
<dbReference type="RefSeq" id="WP_306680544.1">
    <property type="nucleotide sequence ID" value="NZ_JAVDBT010000009.1"/>
</dbReference>
<keyword evidence="3" id="KW-1185">Reference proteome</keyword>
<feature type="signal peptide" evidence="1">
    <location>
        <begin position="1"/>
        <end position="21"/>
    </location>
</feature>
<dbReference type="EMBL" id="JAVDBT010000009">
    <property type="protein sequence ID" value="MDQ2066832.1"/>
    <property type="molecule type" value="Genomic_DNA"/>
</dbReference>
<reference evidence="2 3" key="1">
    <citation type="submission" date="2023-08" db="EMBL/GenBank/DDBJ databases">
        <title>Characterization of two Paracoccaceae strains isolated from Phycosphere and proposal of Xinfangfangia lacusdiani sp. nov.</title>
        <authorList>
            <person name="Deng Y."/>
            <person name="Zhang Y.Q."/>
        </authorList>
    </citation>
    <scope>NUCLEOTIDE SEQUENCE [LARGE SCALE GENOMIC DNA]</scope>
    <source>
        <strain evidence="2 3">CPCC 101601</strain>
    </source>
</reference>
<evidence type="ECO:0000313" key="2">
    <source>
        <dbReference type="EMBL" id="MDQ2066832.1"/>
    </source>
</evidence>
<protein>
    <submittedName>
        <fullName evidence="2">Uncharacterized protein</fullName>
    </submittedName>
</protein>
<dbReference type="Proteomes" id="UP001239680">
    <property type="component" value="Unassembled WGS sequence"/>
</dbReference>
<evidence type="ECO:0000313" key="3">
    <source>
        <dbReference type="Proteomes" id="UP001239680"/>
    </source>
</evidence>
<proteinExistence type="predicted"/>
<feature type="chain" id="PRO_5045134627" evidence="1">
    <location>
        <begin position="22"/>
        <end position="51"/>
    </location>
</feature>
<gene>
    <name evidence="2" type="ORF">Q9295_10630</name>
</gene>
<accession>A0ABU0VYK3</accession>
<sequence>MTKMLASAFAVLTLTALPALAFSVDTTLPRLTWPADGVTVSTQGPATKTAP</sequence>
<evidence type="ECO:0000256" key="1">
    <source>
        <dbReference type="SAM" id="SignalP"/>
    </source>
</evidence>
<organism evidence="2 3">
    <name type="scientific">Pseudogemmobacter lacusdianii</name>
    <dbReference type="NCBI Taxonomy" id="3069608"/>
    <lineage>
        <taxon>Bacteria</taxon>
        <taxon>Pseudomonadati</taxon>
        <taxon>Pseudomonadota</taxon>
        <taxon>Alphaproteobacteria</taxon>
        <taxon>Rhodobacterales</taxon>
        <taxon>Paracoccaceae</taxon>
        <taxon>Pseudogemmobacter</taxon>
    </lineage>
</organism>